<keyword evidence="2" id="KW-1185">Reference proteome</keyword>
<accession>A0A846HBG8</accession>
<comment type="caution">
    <text evidence="1">The sequence shown here is derived from an EMBL/GenBank/DDBJ whole genome shotgun (WGS) entry which is preliminary data.</text>
</comment>
<name>A0A846HBG8_9CYAN</name>
<organism evidence="1 2">
    <name type="scientific">Hassallia byssoidea VB512170</name>
    <dbReference type="NCBI Taxonomy" id="1304833"/>
    <lineage>
        <taxon>Bacteria</taxon>
        <taxon>Bacillati</taxon>
        <taxon>Cyanobacteriota</taxon>
        <taxon>Cyanophyceae</taxon>
        <taxon>Nostocales</taxon>
        <taxon>Tolypothrichaceae</taxon>
        <taxon>Hassallia</taxon>
    </lineage>
</organism>
<dbReference type="EMBL" id="JTCM02000048">
    <property type="protein sequence ID" value="NEU74715.1"/>
    <property type="molecule type" value="Genomic_DNA"/>
</dbReference>
<dbReference type="RefSeq" id="WP_163519016.1">
    <property type="nucleotide sequence ID" value="NZ_JTCM02000048.1"/>
</dbReference>
<dbReference type="AlphaFoldDB" id="A0A846HBG8"/>
<dbReference type="Proteomes" id="UP000031549">
    <property type="component" value="Unassembled WGS sequence"/>
</dbReference>
<gene>
    <name evidence="1" type="ORF">PI95_019675</name>
</gene>
<sequence length="67" mass="7583">MGTRETRGQGRQGRRAWGQGGIIYAQCPMTADAPLGPTPRPHCLPNAQCPMPYSLFFIFNRFLLRFQ</sequence>
<protein>
    <submittedName>
        <fullName evidence="1">Uncharacterized protein</fullName>
    </submittedName>
</protein>
<proteinExistence type="predicted"/>
<reference evidence="1 2" key="1">
    <citation type="journal article" date="2015" name="Genome Announc.">
        <title>Draft Genome Sequence of Cyanobacterium Hassallia byssoidea Strain VB512170, Isolated from Monuments in India.</title>
        <authorList>
            <person name="Singh D."/>
            <person name="Chandrababunaidu M.M."/>
            <person name="Panda A."/>
            <person name="Sen D."/>
            <person name="Bhattacharyya S."/>
            <person name="Adhikary S.P."/>
            <person name="Tripathy S."/>
        </authorList>
    </citation>
    <scope>NUCLEOTIDE SEQUENCE [LARGE SCALE GENOMIC DNA]</scope>
    <source>
        <strain evidence="1 2">VB512170</strain>
    </source>
</reference>
<evidence type="ECO:0000313" key="1">
    <source>
        <dbReference type="EMBL" id="NEU74715.1"/>
    </source>
</evidence>
<evidence type="ECO:0000313" key="2">
    <source>
        <dbReference type="Proteomes" id="UP000031549"/>
    </source>
</evidence>